<evidence type="ECO:0000256" key="1">
    <source>
        <dbReference type="SAM" id="SignalP"/>
    </source>
</evidence>
<dbReference type="OrthoDB" id="9786266at2"/>
<dbReference type="GO" id="GO:0022857">
    <property type="term" value="F:transmembrane transporter activity"/>
    <property type="evidence" value="ECO:0007669"/>
    <property type="project" value="InterPro"/>
</dbReference>
<dbReference type="EMBL" id="JHEH01000025">
    <property type="protein sequence ID" value="KEP68701.1"/>
    <property type="molecule type" value="Genomic_DNA"/>
</dbReference>
<dbReference type="InterPro" id="IPR007210">
    <property type="entry name" value="ABC_Gly_betaine_transp_sub-bd"/>
</dbReference>
<evidence type="ECO:0000313" key="4">
    <source>
        <dbReference type="Proteomes" id="UP000027725"/>
    </source>
</evidence>
<evidence type="ECO:0000259" key="2">
    <source>
        <dbReference type="Pfam" id="PF04069"/>
    </source>
</evidence>
<organism evidence="3 4">
    <name type="scientific">Thioclava dalianensis</name>
    <dbReference type="NCBI Taxonomy" id="1185766"/>
    <lineage>
        <taxon>Bacteria</taxon>
        <taxon>Pseudomonadati</taxon>
        <taxon>Pseudomonadota</taxon>
        <taxon>Alphaproteobacteria</taxon>
        <taxon>Rhodobacterales</taxon>
        <taxon>Paracoccaceae</taxon>
        <taxon>Thioclava</taxon>
    </lineage>
</organism>
<dbReference type="Proteomes" id="UP000027725">
    <property type="component" value="Unassembled WGS sequence"/>
</dbReference>
<dbReference type="eggNOG" id="COG2113">
    <property type="taxonomic scope" value="Bacteria"/>
</dbReference>
<feature type="chain" id="PRO_5001700815" evidence="1">
    <location>
        <begin position="29"/>
        <end position="331"/>
    </location>
</feature>
<feature type="domain" description="ABC-type glycine betaine transport system substrate-binding" evidence="2">
    <location>
        <begin position="34"/>
        <end position="307"/>
    </location>
</feature>
<keyword evidence="1" id="KW-0732">Signal</keyword>
<gene>
    <name evidence="3" type="ORF">DL1_09000</name>
</gene>
<dbReference type="STRING" id="1185766.SAMN05216224_107131"/>
<dbReference type="AlphaFoldDB" id="A0A074TA74"/>
<keyword evidence="4" id="KW-1185">Reference proteome</keyword>
<dbReference type="CDD" id="cd13641">
    <property type="entry name" value="PBP2_HisX_like"/>
    <property type="match status" value="1"/>
</dbReference>
<comment type="caution">
    <text evidence="3">The sequence shown here is derived from an EMBL/GenBank/DDBJ whole genome shotgun (WGS) entry which is preliminary data.</text>
</comment>
<evidence type="ECO:0000313" key="3">
    <source>
        <dbReference type="EMBL" id="KEP68701.1"/>
    </source>
</evidence>
<accession>A0A074TA74</accession>
<reference evidence="3 4" key="1">
    <citation type="submission" date="2014-03" db="EMBL/GenBank/DDBJ databases">
        <title>The draft genome sequence of Thioclava dalianensis DLFJ1-1.</title>
        <authorList>
            <person name="Lai Q."/>
            <person name="Shao Z."/>
        </authorList>
    </citation>
    <scope>NUCLEOTIDE SEQUENCE [LARGE SCALE GENOMIC DNA]</scope>
    <source>
        <strain evidence="3 4">DLFJ1-1</strain>
    </source>
</reference>
<dbReference type="Gene3D" id="3.40.190.100">
    <property type="entry name" value="Glycine betaine-binding periplasmic protein, domain 2"/>
    <property type="match status" value="1"/>
</dbReference>
<name>A0A074TA74_9RHOB</name>
<dbReference type="Gene3D" id="3.10.105.10">
    <property type="entry name" value="Dipeptide-binding Protein, Domain 3"/>
    <property type="match status" value="2"/>
</dbReference>
<proteinExistence type="predicted"/>
<feature type="signal peptide" evidence="1">
    <location>
        <begin position="1"/>
        <end position="28"/>
    </location>
</feature>
<sequence length="331" mass="36202">MRKFTLLAAAGATAMVTGFVAQTGTARAADQCGDVSIAQMNWAAAEVATNIAKFILDQGYGCKTSLVKSDTIPAITSIAENGRPDVVTNLWLNSAGDAYKKLEKEGKIKRVAKTLEPGGVEGWWIPTYLAKEHPELTTIKGVMEHPEWVGNRFNNCPDGWGCRVVSDNLIKALDLESSGIKVFNHGSGQTLASSIGSAFADKKPWFGYYWGPTVVMGNYDMTRVKLGDYDKAKFDNLQNKGAKDPQVSDFPAAPVLTAVTTKFAKDHPTETEFFSKMSFKTDTMSQLLAWQDKNKASAEQTAVYFLQTYPDTWKTWLSPEASKKLSKLIGG</sequence>
<dbReference type="Pfam" id="PF04069">
    <property type="entry name" value="OpuAC"/>
    <property type="match status" value="1"/>
</dbReference>
<protein>
    <submittedName>
        <fullName evidence="3">Glycine/betaine ABC transporter substrate-binding protein</fullName>
    </submittedName>
</protein>
<dbReference type="SUPFAM" id="SSF53850">
    <property type="entry name" value="Periplasmic binding protein-like II"/>
    <property type="match status" value="1"/>
</dbReference>
<dbReference type="RefSeq" id="WP_038068121.1">
    <property type="nucleotide sequence ID" value="NZ_FOVB01000007.1"/>
</dbReference>
<dbReference type="GO" id="GO:0043190">
    <property type="term" value="C:ATP-binding cassette (ABC) transporter complex"/>
    <property type="evidence" value="ECO:0007669"/>
    <property type="project" value="InterPro"/>
</dbReference>